<reference evidence="3" key="1">
    <citation type="journal article" date="2019" name="Int. J. Syst. Evol. Microbiol.">
        <title>The Global Catalogue of Microorganisms (GCM) 10K type strain sequencing project: providing services to taxonomists for standard genome sequencing and annotation.</title>
        <authorList>
            <consortium name="The Broad Institute Genomics Platform"/>
            <consortium name="The Broad Institute Genome Sequencing Center for Infectious Disease"/>
            <person name="Wu L."/>
            <person name="Ma J."/>
        </authorList>
    </citation>
    <scope>NUCLEOTIDE SEQUENCE [LARGE SCALE GENOMIC DNA]</scope>
    <source>
        <strain evidence="3">CGMCC 4.1641</strain>
    </source>
</reference>
<dbReference type="EMBL" id="JBHSED010000068">
    <property type="protein sequence ID" value="MFC4306924.1"/>
    <property type="molecule type" value="Genomic_DNA"/>
</dbReference>
<comment type="caution">
    <text evidence="2">The sequence shown here is derived from an EMBL/GenBank/DDBJ whole genome shotgun (WGS) entry which is preliminary data.</text>
</comment>
<evidence type="ECO:0000313" key="2">
    <source>
        <dbReference type="EMBL" id="MFC4306924.1"/>
    </source>
</evidence>
<organism evidence="2 3">
    <name type="scientific">Cohnella boryungensis</name>
    <dbReference type="NCBI Taxonomy" id="768479"/>
    <lineage>
        <taxon>Bacteria</taxon>
        <taxon>Bacillati</taxon>
        <taxon>Bacillota</taxon>
        <taxon>Bacilli</taxon>
        <taxon>Bacillales</taxon>
        <taxon>Paenibacillaceae</taxon>
        <taxon>Cohnella</taxon>
    </lineage>
</organism>
<dbReference type="PANTHER" id="PTHR34351">
    <property type="entry name" value="SLR1927 PROTEIN-RELATED"/>
    <property type="match status" value="1"/>
</dbReference>
<protein>
    <submittedName>
        <fullName evidence="2">DUF58 domain-containing protein</fullName>
    </submittedName>
</protein>
<dbReference type="InterPro" id="IPR002881">
    <property type="entry name" value="DUF58"/>
</dbReference>
<dbReference type="RefSeq" id="WP_204605935.1">
    <property type="nucleotide sequence ID" value="NZ_JBHSED010000068.1"/>
</dbReference>
<gene>
    <name evidence="2" type="ORF">ACFO1S_26230</name>
</gene>
<keyword evidence="3" id="KW-1185">Reference proteome</keyword>
<proteinExistence type="predicted"/>
<dbReference type="Pfam" id="PF01882">
    <property type="entry name" value="DUF58"/>
    <property type="match status" value="1"/>
</dbReference>
<evidence type="ECO:0000259" key="1">
    <source>
        <dbReference type="Pfam" id="PF01882"/>
    </source>
</evidence>
<evidence type="ECO:0000313" key="3">
    <source>
        <dbReference type="Proteomes" id="UP001595755"/>
    </source>
</evidence>
<name>A0ABV8SKD4_9BACL</name>
<dbReference type="Proteomes" id="UP001595755">
    <property type="component" value="Unassembled WGS sequence"/>
</dbReference>
<feature type="domain" description="DUF58" evidence="1">
    <location>
        <begin position="188"/>
        <end position="354"/>
    </location>
</feature>
<sequence>MTAIVWIVLVMATLYALQRLLYAYAGLKALTYDRAFGVSRIHAGQTVWLSETIANRKRLPLPWLRVETMLPAQLVFKGQEADMSIHRGDRLQNHASLFSVPAYTEIVRKHEIWCPHRGKYRVDSYTITLGDSVGFSARTEQGKSASELVVYPALKELSEFPLEARRYLQSVRSRISPILENHPHVAGIRPYREGDSFRMVNWSATAKTGELLVHKRESMQDGDLTIVLNAELLDAARNRRIEPEAFEEALSYAASAAHYVISGGGKAGFIYNGICERTDQLLFRAPAQSGSSHMERLLEAMAGFRPVTTLDLTYVLEQLIAERNVGMHYLLVTAFVDGKQEQLIARLRAQGNTVRLLLSGKGGDRG</sequence>
<dbReference type="PANTHER" id="PTHR34351:SF2">
    <property type="entry name" value="DUF58 DOMAIN-CONTAINING PROTEIN"/>
    <property type="match status" value="1"/>
</dbReference>
<accession>A0ABV8SKD4</accession>